<dbReference type="InterPro" id="IPR018629">
    <property type="entry name" value="XK-rel"/>
</dbReference>
<dbReference type="Proteomes" id="UP000197619">
    <property type="component" value="Unassembled WGS sequence"/>
</dbReference>
<feature type="transmembrane region" description="Helical" evidence="7">
    <location>
        <begin position="443"/>
        <end position="464"/>
    </location>
</feature>
<feature type="region of interest" description="Disordered" evidence="8">
    <location>
        <begin position="1"/>
        <end position="30"/>
    </location>
</feature>
<proteinExistence type="inferred from homology"/>
<dbReference type="EMBL" id="MUZQ01000152">
    <property type="protein sequence ID" value="OWK56626.1"/>
    <property type="molecule type" value="Genomic_DNA"/>
</dbReference>
<evidence type="ECO:0000256" key="1">
    <source>
        <dbReference type="ARBA" id="ARBA00004651"/>
    </source>
</evidence>
<feature type="transmembrane region" description="Helical" evidence="7">
    <location>
        <begin position="43"/>
        <end position="67"/>
    </location>
</feature>
<keyword evidence="5 7" id="KW-1133">Transmembrane helix</keyword>
<dbReference type="InterPro" id="IPR050895">
    <property type="entry name" value="XK-related_scramblase"/>
</dbReference>
<gene>
    <name evidence="9" type="primary">XKR7</name>
    <name evidence="9" type="ORF">RLOC_00000109</name>
</gene>
<feature type="transmembrane region" description="Helical" evidence="7">
    <location>
        <begin position="73"/>
        <end position="98"/>
    </location>
</feature>
<dbReference type="Pfam" id="PF09815">
    <property type="entry name" value="XK-related"/>
    <property type="match status" value="2"/>
</dbReference>
<feature type="compositionally biased region" description="Gly residues" evidence="8">
    <location>
        <begin position="1"/>
        <end position="12"/>
    </location>
</feature>
<evidence type="ECO:0000256" key="5">
    <source>
        <dbReference type="ARBA" id="ARBA00022989"/>
    </source>
</evidence>
<dbReference type="PANTHER" id="PTHR16024">
    <property type="entry name" value="XK-RELATED PROTEIN"/>
    <property type="match status" value="1"/>
</dbReference>
<evidence type="ECO:0000256" key="4">
    <source>
        <dbReference type="ARBA" id="ARBA00022692"/>
    </source>
</evidence>
<feature type="transmembrane region" description="Helical" evidence="7">
    <location>
        <begin position="285"/>
        <end position="304"/>
    </location>
</feature>
<evidence type="ECO:0000313" key="10">
    <source>
        <dbReference type="Proteomes" id="UP000197619"/>
    </source>
</evidence>
<feature type="transmembrane region" description="Helical" evidence="7">
    <location>
        <begin position="325"/>
        <end position="346"/>
    </location>
</feature>
<name>A0A218USM3_9PASE</name>
<organism evidence="9 10">
    <name type="scientific">Lonchura striata</name>
    <name type="common">white-rumped munia</name>
    <dbReference type="NCBI Taxonomy" id="40157"/>
    <lineage>
        <taxon>Eukaryota</taxon>
        <taxon>Metazoa</taxon>
        <taxon>Chordata</taxon>
        <taxon>Craniata</taxon>
        <taxon>Vertebrata</taxon>
        <taxon>Euteleostomi</taxon>
        <taxon>Archelosauria</taxon>
        <taxon>Archosauria</taxon>
        <taxon>Dinosauria</taxon>
        <taxon>Saurischia</taxon>
        <taxon>Theropoda</taxon>
        <taxon>Coelurosauria</taxon>
        <taxon>Aves</taxon>
        <taxon>Neognathae</taxon>
        <taxon>Neoaves</taxon>
        <taxon>Telluraves</taxon>
        <taxon>Australaves</taxon>
        <taxon>Passeriformes</taxon>
        <taxon>Passeroidea</taxon>
        <taxon>Estrildidae</taxon>
        <taxon>Estrildinae</taxon>
        <taxon>Lonchura</taxon>
    </lineage>
</organism>
<evidence type="ECO:0000313" key="9">
    <source>
        <dbReference type="EMBL" id="OWK56626.1"/>
    </source>
</evidence>
<comment type="subcellular location">
    <subcellularLocation>
        <location evidence="1">Cell membrane</location>
        <topology evidence="1">Multi-pass membrane protein</topology>
    </subcellularLocation>
    <subcellularLocation>
        <location evidence="7">Membrane</location>
        <topology evidence="7">Multi-pass membrane protein</topology>
    </subcellularLocation>
</comment>
<feature type="transmembrane region" description="Helical" evidence="7">
    <location>
        <begin position="384"/>
        <end position="401"/>
    </location>
</feature>
<comment type="similarity">
    <text evidence="2 7">Belongs to the XK family.</text>
</comment>
<feature type="transmembrane region" description="Helical" evidence="7">
    <location>
        <begin position="352"/>
        <end position="372"/>
    </location>
</feature>
<dbReference type="GO" id="GO:1902742">
    <property type="term" value="P:apoptotic process involved in development"/>
    <property type="evidence" value="ECO:0007669"/>
    <property type="project" value="TreeGrafter"/>
</dbReference>
<keyword evidence="3" id="KW-1003">Cell membrane</keyword>
<dbReference type="PANTHER" id="PTHR16024:SF7">
    <property type="entry name" value="XK-RELATED PROTEIN 7"/>
    <property type="match status" value="1"/>
</dbReference>
<dbReference type="GO" id="GO:0005886">
    <property type="term" value="C:plasma membrane"/>
    <property type="evidence" value="ECO:0007669"/>
    <property type="project" value="UniProtKB-SubCell"/>
</dbReference>
<feature type="transmembrane region" description="Helical" evidence="7">
    <location>
        <begin position="413"/>
        <end position="431"/>
    </location>
</feature>
<dbReference type="AlphaFoldDB" id="A0A218USM3"/>
<feature type="region of interest" description="Disordered" evidence="8">
    <location>
        <begin position="488"/>
        <end position="520"/>
    </location>
</feature>
<keyword evidence="4 7" id="KW-0812">Transmembrane</keyword>
<evidence type="ECO:0000256" key="2">
    <source>
        <dbReference type="ARBA" id="ARBA00008789"/>
    </source>
</evidence>
<protein>
    <recommendedName>
        <fullName evidence="7">XK-related protein</fullName>
    </recommendedName>
</protein>
<dbReference type="GO" id="GO:0043652">
    <property type="term" value="P:engulfment of apoptotic cell"/>
    <property type="evidence" value="ECO:0007669"/>
    <property type="project" value="TreeGrafter"/>
</dbReference>
<sequence length="605" mass="67829">MAAKSDGGGGGPAVLLESPEGGGGRREAGAEPPARRYRLRDGCWVFCALLVCFADGASDLWLAAHYYVRGQRWWFGLTLLFVLLPSLVVQMLSLRWFVYDFAASTKDSGGGTKDSGPRGCCRLCVWLLQGLIHLLQLGQVWRYGGTRGVGVPGGIVTLAWDRDAFIITAALQLLAPLVQGAFRSQISRNRLVGVTGHSWRGQSGVSSSGSVGSSHPSPASHRYLRTLYLGLQSRWQAEHRRRHFYWRMMFESADISMLRLLEAFLKSAPQLVLQLSIMVQQNNIEPLQGLSASASLVSLAWMIASYQKVLRDSREDKMPMSYKGAVVQILWHLFTIAARAIAFALFASVFQLYFGIFIVTHWCIMTFWIIQGETDFCMSKWEEIIYNMVVGIIYIFCWFNVKEGRSRYRMCIYYIITLSENAALTILWFLYYDRKATSDFNALILVCVVSSSFALGIFFMFIYYCLLHPNGPIFSHRSVGCIFRQEPPPVPGSPVEAVTSPPRSLPRTTGGERDGAPGERDSCVPVFQVRPCAPPAPAARAPRTEGPVIRIDLPRKKYPAWDAHFIDRRLRKTILALEYASPTTPRLQYRTPGAPQEVLEYETTV</sequence>
<comment type="caution">
    <text evidence="9">The sequence shown here is derived from an EMBL/GenBank/DDBJ whole genome shotgun (WGS) entry which is preliminary data.</text>
</comment>
<evidence type="ECO:0000256" key="6">
    <source>
        <dbReference type="ARBA" id="ARBA00023136"/>
    </source>
</evidence>
<evidence type="ECO:0000256" key="8">
    <source>
        <dbReference type="SAM" id="MobiDB-lite"/>
    </source>
</evidence>
<evidence type="ECO:0000256" key="3">
    <source>
        <dbReference type="ARBA" id="ARBA00022475"/>
    </source>
</evidence>
<dbReference type="GO" id="GO:0070782">
    <property type="term" value="P:phosphatidylserine exposure on apoptotic cell surface"/>
    <property type="evidence" value="ECO:0007669"/>
    <property type="project" value="TreeGrafter"/>
</dbReference>
<reference evidence="9 10" key="1">
    <citation type="submission" date="2017-05" db="EMBL/GenBank/DDBJ databases">
        <title>Genome of assembly of the Bengalese finch, Lonchura striata domestica.</title>
        <authorList>
            <person name="Colquitt B.M."/>
            <person name="Brainard M.S."/>
        </authorList>
    </citation>
    <scope>NUCLEOTIDE SEQUENCE [LARGE SCALE GENOMIC DNA]</scope>
    <source>
        <strain evidence="9">White83orange57</strain>
    </source>
</reference>
<feature type="compositionally biased region" description="Basic and acidic residues" evidence="8">
    <location>
        <begin position="510"/>
        <end position="520"/>
    </location>
</feature>
<evidence type="ECO:0000256" key="7">
    <source>
        <dbReference type="RuleBase" id="RU910716"/>
    </source>
</evidence>
<accession>A0A218USM3</accession>
<keyword evidence="10" id="KW-1185">Reference proteome</keyword>
<keyword evidence="6 7" id="KW-0472">Membrane</keyword>